<evidence type="ECO:0000256" key="2">
    <source>
        <dbReference type="ARBA" id="ARBA00010961"/>
    </source>
</evidence>
<reference evidence="7" key="1">
    <citation type="submission" date="2017-04" db="EMBL/GenBank/DDBJ databases">
        <title>Genome evolution of the luminous symbionts of deep sea anglerfish.</title>
        <authorList>
            <person name="Hendry T.A."/>
        </authorList>
    </citation>
    <scope>NUCLEOTIDE SEQUENCE [LARGE SCALE GENOMIC DNA]</scope>
    <source>
        <plasmid evidence="7">pmj3</plasmid>
    </source>
</reference>
<keyword evidence="3" id="KW-0815">Transposition</keyword>
<dbReference type="EMBL" id="NBYY01000026">
    <property type="protein sequence ID" value="PCS22096.1"/>
    <property type="molecule type" value="Genomic_DNA"/>
</dbReference>
<dbReference type="GO" id="GO:0003677">
    <property type="term" value="F:DNA binding"/>
    <property type="evidence" value="ECO:0007669"/>
    <property type="project" value="UniProtKB-KW"/>
</dbReference>
<comment type="caution">
    <text evidence="6">The sequence shown here is derived from an EMBL/GenBank/DDBJ whole genome shotgun (WGS) entry which is preliminary data.</text>
</comment>
<proteinExistence type="inferred from homology"/>
<evidence type="ECO:0000256" key="4">
    <source>
        <dbReference type="ARBA" id="ARBA00023125"/>
    </source>
</evidence>
<comment type="similarity">
    <text evidence="2">Belongs to the transposase mutator family.</text>
</comment>
<geneLocation type="plasmid" evidence="7">
    <name>pmj3</name>
</geneLocation>
<evidence type="ECO:0000256" key="3">
    <source>
        <dbReference type="ARBA" id="ARBA00022578"/>
    </source>
</evidence>
<evidence type="ECO:0008006" key="8">
    <source>
        <dbReference type="Google" id="ProtNLM"/>
    </source>
</evidence>
<dbReference type="Proteomes" id="UP000219020">
    <property type="component" value="Plasmid pMJ3"/>
</dbReference>
<gene>
    <name evidence="6" type="ORF">BTN49_2289</name>
</gene>
<dbReference type="AlphaFoldDB" id="A0A2A5T1R9"/>
<protein>
    <recommendedName>
        <fullName evidence="8">Mutator family transposase</fullName>
    </recommendedName>
</protein>
<keyword evidence="7" id="KW-1185">Reference proteome</keyword>
<keyword evidence="4" id="KW-0238">DNA-binding</keyword>
<sequence>MEDKLCLFVIIGVDDAGHKEVLTVVDGHRESVVSWLEVLSRLTYQGITIAPELALGDVAFSFWNAVTKH</sequence>
<organism evidence="6 7">
    <name type="scientific">Candidatus Enterovibrio escicola</name>
    <dbReference type="NCBI Taxonomy" id="1927127"/>
    <lineage>
        <taxon>Bacteria</taxon>
        <taxon>Pseudomonadati</taxon>
        <taxon>Pseudomonadota</taxon>
        <taxon>Gammaproteobacteria</taxon>
        <taxon>Vibrionales</taxon>
        <taxon>Vibrionaceae</taxon>
        <taxon>Enterovibrio</taxon>
    </lineage>
</organism>
<dbReference type="GO" id="GO:0004803">
    <property type="term" value="F:transposase activity"/>
    <property type="evidence" value="ECO:0007669"/>
    <property type="project" value="InterPro"/>
</dbReference>
<evidence type="ECO:0000313" key="7">
    <source>
        <dbReference type="Proteomes" id="UP000219020"/>
    </source>
</evidence>
<keyword evidence="6" id="KW-0614">Plasmid</keyword>
<evidence type="ECO:0000256" key="5">
    <source>
        <dbReference type="ARBA" id="ARBA00023172"/>
    </source>
</evidence>
<dbReference type="GO" id="GO:0006313">
    <property type="term" value="P:DNA transposition"/>
    <property type="evidence" value="ECO:0007669"/>
    <property type="project" value="InterPro"/>
</dbReference>
<name>A0A2A5T1R9_9GAMM</name>
<evidence type="ECO:0000256" key="1">
    <source>
        <dbReference type="ARBA" id="ARBA00002190"/>
    </source>
</evidence>
<keyword evidence="5" id="KW-0233">DNA recombination</keyword>
<comment type="function">
    <text evidence="1">Required for the transposition of the insertion element.</text>
</comment>
<dbReference type="Pfam" id="PF00872">
    <property type="entry name" value="Transposase_mut"/>
    <property type="match status" value="1"/>
</dbReference>
<dbReference type="InterPro" id="IPR001207">
    <property type="entry name" value="Transposase_mutator"/>
</dbReference>
<accession>A0A2A5T1R9</accession>
<evidence type="ECO:0000313" key="6">
    <source>
        <dbReference type="EMBL" id="PCS22096.1"/>
    </source>
</evidence>